<dbReference type="GO" id="GO:0006120">
    <property type="term" value="P:mitochondrial electron transport, NADH to ubiquinone"/>
    <property type="evidence" value="ECO:0007669"/>
    <property type="project" value="InterPro"/>
</dbReference>
<comment type="function">
    <text evidence="1">Accessory subunit of the mitochondrial membrane respiratory chain NADH dehydrogenase (Complex I), that is believed to be not involved in catalysis. Complex I functions in the transfer of electrons from NADH to the respiratory chain. The immediate electron acceptor for the enzyme is believed to be ubiquinone.</text>
</comment>
<keyword evidence="11" id="KW-0007">Acetylation</keyword>
<accession>A0A8B8IY98</accession>
<evidence type="ECO:0000256" key="14">
    <source>
        <dbReference type="ARBA" id="ARBA00030192"/>
    </source>
</evidence>
<evidence type="ECO:0000256" key="12">
    <source>
        <dbReference type="ARBA" id="ARBA00023128"/>
    </source>
</evidence>
<evidence type="ECO:0000256" key="11">
    <source>
        <dbReference type="ARBA" id="ARBA00022990"/>
    </source>
</evidence>
<evidence type="ECO:0000256" key="4">
    <source>
        <dbReference type="ARBA" id="ARBA00011790"/>
    </source>
</evidence>
<evidence type="ECO:0000259" key="16">
    <source>
        <dbReference type="Pfam" id="PF05347"/>
    </source>
</evidence>
<evidence type="ECO:0000256" key="13">
    <source>
        <dbReference type="ARBA" id="ARBA00023136"/>
    </source>
</evidence>
<dbReference type="PANTHER" id="PTHR12868">
    <property type="entry name" value="NADH-UBIQUINONE OXIDOREDUCTASE B22 SUBUNIT"/>
    <property type="match status" value="1"/>
</dbReference>
<evidence type="ECO:0000256" key="1">
    <source>
        <dbReference type="ARBA" id="ARBA00002920"/>
    </source>
</evidence>
<dbReference type="RefSeq" id="XP_026500956.2">
    <property type="nucleotide sequence ID" value="XM_026645171.2"/>
</dbReference>
<dbReference type="PANTHER" id="PTHR12868:SF0">
    <property type="entry name" value="NADH DEHYDROGENASE [UBIQUINONE] 1 BETA SUBCOMPLEX SUBUNIT 9"/>
    <property type="match status" value="1"/>
</dbReference>
<gene>
    <name evidence="18" type="primary">LOC113404307</name>
</gene>
<dbReference type="OrthoDB" id="13598at2759"/>
<evidence type="ECO:0000256" key="15">
    <source>
        <dbReference type="ARBA" id="ARBA00032528"/>
    </source>
</evidence>
<reference evidence="18" key="1">
    <citation type="submission" date="2025-08" db="UniProtKB">
        <authorList>
            <consortium name="RefSeq"/>
        </authorList>
    </citation>
    <scope>IDENTIFICATION</scope>
    <source>
        <tissue evidence="18">Whole body</tissue>
    </source>
</reference>
<evidence type="ECO:0000256" key="3">
    <source>
        <dbReference type="ARBA" id="ARBA00009508"/>
    </source>
</evidence>
<dbReference type="OMA" id="CVFRDKY"/>
<keyword evidence="12" id="KW-0496">Mitochondrion</keyword>
<keyword evidence="17" id="KW-1185">Reference proteome</keyword>
<dbReference type="InterPro" id="IPR045292">
    <property type="entry name" value="Complex1_LYR_NDUFB9_LYRM3"/>
</dbReference>
<sequence>MVFAPELRTHAQNVCTLYKKAMRQVESYYCARNVVRYQQVILRSRFDANKRVTDAKDQRRLYRVGLHELFMTQHPVPIAKFPRSVGIAGGVAYARVVEPPDWVLDYWHPLEKAQYPEYFKRREIRKCEYIDKWESGVLM</sequence>
<evidence type="ECO:0000256" key="10">
    <source>
        <dbReference type="ARBA" id="ARBA00022982"/>
    </source>
</evidence>
<dbReference type="CDD" id="cd20263">
    <property type="entry name" value="Complex1_LYR_NDUFB9_LYRM3"/>
    <property type="match status" value="1"/>
</dbReference>
<evidence type="ECO:0000313" key="18">
    <source>
        <dbReference type="RefSeq" id="XP_026500956.2"/>
    </source>
</evidence>
<organism evidence="17 18">
    <name type="scientific">Vanessa tameamea</name>
    <name type="common">Kamehameha butterfly</name>
    <dbReference type="NCBI Taxonomy" id="334116"/>
    <lineage>
        <taxon>Eukaryota</taxon>
        <taxon>Metazoa</taxon>
        <taxon>Ecdysozoa</taxon>
        <taxon>Arthropoda</taxon>
        <taxon>Hexapoda</taxon>
        <taxon>Insecta</taxon>
        <taxon>Pterygota</taxon>
        <taxon>Neoptera</taxon>
        <taxon>Endopterygota</taxon>
        <taxon>Lepidoptera</taxon>
        <taxon>Glossata</taxon>
        <taxon>Ditrysia</taxon>
        <taxon>Papilionoidea</taxon>
        <taxon>Nymphalidae</taxon>
        <taxon>Nymphalinae</taxon>
        <taxon>Vanessa</taxon>
    </lineage>
</organism>
<protein>
    <recommendedName>
        <fullName evidence="5">NADH dehydrogenase [ubiquinone] 1 beta subcomplex subunit 9</fullName>
    </recommendedName>
    <alternativeName>
        <fullName evidence="14">Complex I-B22</fullName>
    </alternativeName>
    <alternativeName>
        <fullName evidence="15">NADH-ubiquinone oxidoreductase B22 subunit</fullName>
    </alternativeName>
</protein>
<dbReference type="GeneID" id="113404307"/>
<dbReference type="Pfam" id="PF05347">
    <property type="entry name" value="Complex1_LYR"/>
    <property type="match status" value="1"/>
</dbReference>
<feature type="domain" description="Complex 1 LYR protein" evidence="16">
    <location>
        <begin position="13"/>
        <end position="70"/>
    </location>
</feature>
<dbReference type="AlphaFoldDB" id="A0A8B8IY98"/>
<evidence type="ECO:0000256" key="2">
    <source>
        <dbReference type="ARBA" id="ARBA00004443"/>
    </source>
</evidence>
<evidence type="ECO:0000256" key="8">
    <source>
        <dbReference type="ARBA" id="ARBA00022660"/>
    </source>
</evidence>
<keyword evidence="6" id="KW-0813">Transport</keyword>
<keyword evidence="8" id="KW-0679">Respiratory chain</keyword>
<keyword evidence="9" id="KW-0999">Mitochondrion inner membrane</keyword>
<comment type="subcellular location">
    <subcellularLocation>
        <location evidence="2">Mitochondrion inner membrane</location>
        <topology evidence="2">Peripheral membrane protein</topology>
        <orientation evidence="2">Matrix side</orientation>
    </subcellularLocation>
</comment>
<evidence type="ECO:0000256" key="5">
    <source>
        <dbReference type="ARBA" id="ARBA00018684"/>
    </source>
</evidence>
<evidence type="ECO:0000256" key="6">
    <source>
        <dbReference type="ARBA" id="ARBA00022448"/>
    </source>
</evidence>
<keyword evidence="13" id="KW-0472">Membrane</keyword>
<keyword evidence="10" id="KW-0249">Electron transport</keyword>
<keyword evidence="7" id="KW-0597">Phosphoprotein</keyword>
<comment type="similarity">
    <text evidence="3">Belongs to the complex I LYR family.</text>
</comment>
<evidence type="ECO:0000313" key="17">
    <source>
        <dbReference type="Proteomes" id="UP001652626"/>
    </source>
</evidence>
<evidence type="ECO:0000256" key="9">
    <source>
        <dbReference type="ARBA" id="ARBA00022792"/>
    </source>
</evidence>
<dbReference type="GO" id="GO:0005743">
    <property type="term" value="C:mitochondrial inner membrane"/>
    <property type="evidence" value="ECO:0007669"/>
    <property type="project" value="UniProtKB-SubCell"/>
</dbReference>
<evidence type="ECO:0000256" key="7">
    <source>
        <dbReference type="ARBA" id="ARBA00022553"/>
    </source>
</evidence>
<name>A0A8B8IY98_VANTA</name>
<comment type="subunit">
    <text evidence="4">Mammalian complex I is composed of 45 different subunits.</text>
</comment>
<dbReference type="InterPro" id="IPR008011">
    <property type="entry name" value="Complex1_LYR_dom"/>
</dbReference>
<dbReference type="InterPro" id="IPR033034">
    <property type="entry name" value="NDUFB9"/>
</dbReference>
<proteinExistence type="inferred from homology"/>
<dbReference type="Proteomes" id="UP001652626">
    <property type="component" value="Chromosome 29"/>
</dbReference>